<dbReference type="OrthoDB" id="965798at2"/>
<dbReference type="AlphaFoldDB" id="A0A5B7TSU9"/>
<evidence type="ECO:0000313" key="2">
    <source>
        <dbReference type="EMBL" id="QCX39430.1"/>
    </source>
</evidence>
<evidence type="ECO:0000313" key="3">
    <source>
        <dbReference type="Proteomes" id="UP000306229"/>
    </source>
</evidence>
<protein>
    <submittedName>
        <fullName evidence="2">CcoQ/FixQ family Cbb3-type cytochrome c oxidase assembly chaperone</fullName>
    </submittedName>
</protein>
<accession>A0A5B7TSU9</accession>
<dbReference type="RefSeq" id="WP_138950286.1">
    <property type="nucleotide sequence ID" value="NZ_CP040749.1"/>
</dbReference>
<keyword evidence="1" id="KW-1133">Transmembrane helix</keyword>
<sequence>MLRYIKHNFDSMVDIEIYPMISLILFFAVFVTMLVHVMRIPKESIESISNLPLEEDENNNNHEQQ</sequence>
<proteinExistence type="predicted"/>
<organism evidence="2 3">
    <name type="scientific">Aureibaculum algae</name>
    <dbReference type="NCBI Taxonomy" id="2584122"/>
    <lineage>
        <taxon>Bacteria</taxon>
        <taxon>Pseudomonadati</taxon>
        <taxon>Bacteroidota</taxon>
        <taxon>Flavobacteriia</taxon>
        <taxon>Flavobacteriales</taxon>
        <taxon>Flavobacteriaceae</taxon>
        <taxon>Aureibaculum</taxon>
    </lineage>
</organism>
<name>A0A5B7TSU9_9FLAO</name>
<keyword evidence="1" id="KW-0472">Membrane</keyword>
<dbReference type="Proteomes" id="UP000306229">
    <property type="component" value="Chromosome"/>
</dbReference>
<dbReference type="KEGG" id="fbe:FF125_13650"/>
<gene>
    <name evidence="2" type="ORF">FF125_13650</name>
</gene>
<keyword evidence="3" id="KW-1185">Reference proteome</keyword>
<feature type="transmembrane region" description="Helical" evidence="1">
    <location>
        <begin position="17"/>
        <end position="37"/>
    </location>
</feature>
<dbReference type="EMBL" id="CP040749">
    <property type="protein sequence ID" value="QCX39430.1"/>
    <property type="molecule type" value="Genomic_DNA"/>
</dbReference>
<evidence type="ECO:0000256" key="1">
    <source>
        <dbReference type="SAM" id="Phobius"/>
    </source>
</evidence>
<keyword evidence="1" id="KW-0812">Transmembrane</keyword>
<reference evidence="2 3" key="1">
    <citation type="submission" date="2019-05" db="EMBL/GenBank/DDBJ databases">
        <title>Algicella ahnfeltiae gen. nov., sp. nov., a novel marine bacterium of the family Flavobacteriaceae isolated from a red alga.</title>
        <authorList>
            <person name="Nedashkovskaya O.I."/>
            <person name="Kukhlevskiy A.D."/>
            <person name="Kim S.-G."/>
            <person name="Zhukova N.V."/>
            <person name="Mikhailov V.V."/>
        </authorList>
    </citation>
    <scope>NUCLEOTIDE SEQUENCE [LARGE SCALE GENOMIC DNA]</scope>
    <source>
        <strain evidence="2 3">10Alg115</strain>
    </source>
</reference>